<dbReference type="InterPro" id="IPR001106">
    <property type="entry name" value="Aromatic_Lyase"/>
</dbReference>
<gene>
    <name evidence="1" type="ORF">B0I18_101257</name>
</gene>
<keyword evidence="2" id="KW-1185">Reference proteome</keyword>
<evidence type="ECO:0000313" key="2">
    <source>
        <dbReference type="Proteomes" id="UP000240572"/>
    </source>
</evidence>
<dbReference type="PANTHER" id="PTHR10362">
    <property type="entry name" value="HISTIDINE AMMONIA-LYASE"/>
    <property type="match status" value="1"/>
</dbReference>
<dbReference type="CDD" id="cd00332">
    <property type="entry name" value="PAL-HAL"/>
    <property type="match status" value="1"/>
</dbReference>
<dbReference type="InterPro" id="IPR008948">
    <property type="entry name" value="L-Aspartase-like"/>
</dbReference>
<protein>
    <submittedName>
        <fullName evidence="1">Histidine ammonia-lyase</fullName>
    </submittedName>
</protein>
<dbReference type="Pfam" id="PF00221">
    <property type="entry name" value="Lyase_aromatic"/>
    <property type="match status" value="1"/>
</dbReference>
<keyword evidence="1" id="KW-0456">Lyase</keyword>
<proteinExistence type="predicted"/>
<dbReference type="SUPFAM" id="SSF48557">
    <property type="entry name" value="L-aspartase-like"/>
    <property type="match status" value="1"/>
</dbReference>
<reference evidence="1 2" key="1">
    <citation type="submission" date="2018-03" db="EMBL/GenBank/DDBJ databases">
        <title>Genomic Encyclopedia of Type Strains, Phase III (KMG-III): the genomes of soil and plant-associated and newly described type strains.</title>
        <authorList>
            <person name="Whitman W."/>
        </authorList>
    </citation>
    <scope>NUCLEOTIDE SEQUENCE [LARGE SCALE GENOMIC DNA]</scope>
    <source>
        <strain evidence="1 2">CGMCC 1.12700</strain>
    </source>
</reference>
<dbReference type="AlphaFoldDB" id="A0A2P8DA56"/>
<organism evidence="1 2">
    <name type="scientific">Taibaiella chishuiensis</name>
    <dbReference type="NCBI Taxonomy" id="1434707"/>
    <lineage>
        <taxon>Bacteria</taxon>
        <taxon>Pseudomonadati</taxon>
        <taxon>Bacteroidota</taxon>
        <taxon>Chitinophagia</taxon>
        <taxon>Chitinophagales</taxon>
        <taxon>Chitinophagaceae</taxon>
        <taxon>Taibaiella</taxon>
    </lineage>
</organism>
<sequence>MLELESLEQIVLQKANIDLDQQAVAEVAACFDFLTGFSQDKLIYGINTGFGPMAQYRIEDEARIQLQLNLIRSHCSGMGQLLSPLQTRATILARLNTMMRAYSGINTEVVQLMKDLLNAEAYPCIYQHGGVGASGDLVQLAHLALGLIGEGNFQFRGEIVKAPVVYETLQLKPIRIHIREGLAMLNGTSSMTGIGAINVIHARKLLTGQILFSLMVNEIMEAYDDHFSEELNGVKLHKGQQTVAAAMRAISHKSGLMRKRHEHLYDKKVTESVLEDKVQEYYSLRCVPQILGPVYDTIEYSAQIITQELNSVNDNPVIDYKNGNIFHGGNFHGDYVALEMDKLKIAVTKLGMLADRQLNFLLNPALNKKLPAFINAGVLGLNFGVQGMQYPAVSNVAENQTLSNPTYIHSVPNNNDNQDIVSMGTNAALLCARVIENTFEILSVHALAIIQAISYKQIQERLSPATRWMFDELSALAPAFVEDSPSSERLQRIKQWLMETEVGEKMKKLLGFE</sequence>
<dbReference type="Proteomes" id="UP000240572">
    <property type="component" value="Unassembled WGS sequence"/>
</dbReference>
<dbReference type="GO" id="GO:0016841">
    <property type="term" value="F:ammonia-lyase activity"/>
    <property type="evidence" value="ECO:0007669"/>
    <property type="project" value="UniProtKB-ARBA"/>
</dbReference>
<dbReference type="InterPro" id="IPR024083">
    <property type="entry name" value="Fumarase/histidase_N"/>
</dbReference>
<dbReference type="Gene3D" id="1.10.275.10">
    <property type="entry name" value="Fumarase/aspartase (N-terminal domain)"/>
    <property type="match status" value="1"/>
</dbReference>
<dbReference type="EMBL" id="PYGD01000001">
    <property type="protein sequence ID" value="PSK94106.1"/>
    <property type="molecule type" value="Genomic_DNA"/>
</dbReference>
<dbReference type="Gene3D" id="1.20.200.10">
    <property type="entry name" value="Fumarase/aspartase (Central domain)"/>
    <property type="match status" value="1"/>
</dbReference>
<comment type="caution">
    <text evidence="1">The sequence shown here is derived from an EMBL/GenBank/DDBJ whole genome shotgun (WGS) entry which is preliminary data.</text>
</comment>
<evidence type="ECO:0000313" key="1">
    <source>
        <dbReference type="EMBL" id="PSK94106.1"/>
    </source>
</evidence>
<accession>A0A2P8DA56</accession>
<name>A0A2P8DA56_9BACT</name>